<evidence type="ECO:0000313" key="2">
    <source>
        <dbReference type="WBParaSite" id="sdigi.contig617.g9237.t1"/>
    </source>
</evidence>
<keyword evidence="1" id="KW-1185">Reference proteome</keyword>
<reference evidence="2" key="1">
    <citation type="submission" date="2022-11" db="UniProtKB">
        <authorList>
            <consortium name="WormBaseParasite"/>
        </authorList>
    </citation>
    <scope>IDENTIFICATION</scope>
</reference>
<evidence type="ECO:0000313" key="1">
    <source>
        <dbReference type="Proteomes" id="UP000887581"/>
    </source>
</evidence>
<dbReference type="AlphaFoldDB" id="A0A915Q5G1"/>
<dbReference type="Proteomes" id="UP000887581">
    <property type="component" value="Unplaced"/>
</dbReference>
<name>A0A915Q5G1_9BILA</name>
<proteinExistence type="predicted"/>
<protein>
    <submittedName>
        <fullName evidence="2">Uncharacterized protein</fullName>
    </submittedName>
</protein>
<organism evidence="1 2">
    <name type="scientific">Setaria digitata</name>
    <dbReference type="NCBI Taxonomy" id="48799"/>
    <lineage>
        <taxon>Eukaryota</taxon>
        <taxon>Metazoa</taxon>
        <taxon>Ecdysozoa</taxon>
        <taxon>Nematoda</taxon>
        <taxon>Chromadorea</taxon>
        <taxon>Rhabditida</taxon>
        <taxon>Spirurina</taxon>
        <taxon>Spiruromorpha</taxon>
        <taxon>Filarioidea</taxon>
        <taxon>Setariidae</taxon>
        <taxon>Setaria</taxon>
    </lineage>
</organism>
<dbReference type="WBParaSite" id="sdigi.contig617.g9237.t1">
    <property type="protein sequence ID" value="sdigi.contig617.g9237.t1"/>
    <property type="gene ID" value="sdigi.contig617.g9237"/>
</dbReference>
<accession>A0A915Q5G1</accession>
<sequence length="77" mass="8645">MQNVRSSYRTFHFGTQGEQAVSERQVQLAIACGTLWKEMARIALLCKGKICSALAVRCVFGLFVQNLEKDGRKPEII</sequence>